<feature type="domain" description="HTH cro/C1-type" evidence="1">
    <location>
        <begin position="8"/>
        <end position="60"/>
    </location>
</feature>
<sequence>MELKTTEKIKIILGRKNMSVSDLAEKLGQTRQNLHNKMKRDNFSESELKEIATALDVTFESHFILENGDKI</sequence>
<organism evidence="2 3">
    <name type="scientific">Lysinibacillus sphaericus OT4b.31</name>
    <dbReference type="NCBI Taxonomy" id="1285586"/>
    <lineage>
        <taxon>Bacteria</taxon>
        <taxon>Bacillati</taxon>
        <taxon>Bacillota</taxon>
        <taxon>Bacilli</taxon>
        <taxon>Bacillales</taxon>
        <taxon>Bacillaceae</taxon>
        <taxon>Lysinibacillus</taxon>
    </lineage>
</organism>
<dbReference type="PATRIC" id="fig|1285586.5.peg.865"/>
<dbReference type="SUPFAM" id="SSF47413">
    <property type="entry name" value="lambda repressor-like DNA-binding domains"/>
    <property type="match status" value="1"/>
</dbReference>
<name>R7ZII3_LYSSH</name>
<evidence type="ECO:0000313" key="2">
    <source>
        <dbReference type="EMBL" id="EON73849.1"/>
    </source>
</evidence>
<dbReference type="Pfam" id="PF13443">
    <property type="entry name" value="HTH_26"/>
    <property type="match status" value="1"/>
</dbReference>
<dbReference type="InterPro" id="IPR010982">
    <property type="entry name" value="Lambda_DNA-bd_dom_sf"/>
</dbReference>
<proteinExistence type="predicted"/>
<dbReference type="OrthoDB" id="2005033at2"/>
<dbReference type="HOGENOM" id="CLU_176856_0_0_9"/>
<gene>
    <name evidence="2" type="ORF">H131_04269</name>
</gene>
<reference evidence="2 3" key="1">
    <citation type="submission" date="2013-04" db="EMBL/GenBank/DDBJ databases">
        <title>Draft genome of the heavy metal tolerant bacterium Lysinibacillus sphaericus strain OT4b.31.</title>
        <authorList>
            <person name="Pena-Montenegro T.D."/>
            <person name="Dussan J."/>
        </authorList>
    </citation>
    <scope>NUCLEOTIDE SEQUENCE [LARGE SCALE GENOMIC DNA]</scope>
    <source>
        <strain evidence="2 3">OT4b.31</strain>
    </source>
</reference>
<dbReference type="Gene3D" id="1.10.260.40">
    <property type="entry name" value="lambda repressor-like DNA-binding domains"/>
    <property type="match status" value="1"/>
</dbReference>
<dbReference type="eggNOG" id="ENOG50331XF">
    <property type="taxonomic scope" value="Bacteria"/>
</dbReference>
<dbReference type="Proteomes" id="UP000013911">
    <property type="component" value="Unassembled WGS sequence"/>
</dbReference>
<evidence type="ECO:0000259" key="1">
    <source>
        <dbReference type="Pfam" id="PF13443"/>
    </source>
</evidence>
<dbReference type="EMBL" id="AQPX01000008">
    <property type="protein sequence ID" value="EON73849.1"/>
    <property type="molecule type" value="Genomic_DNA"/>
</dbReference>
<evidence type="ECO:0000313" key="3">
    <source>
        <dbReference type="Proteomes" id="UP000013911"/>
    </source>
</evidence>
<protein>
    <recommendedName>
        <fullName evidence="1">HTH cro/C1-type domain-containing protein</fullName>
    </recommendedName>
</protein>
<comment type="caution">
    <text evidence="2">The sequence shown here is derived from an EMBL/GenBank/DDBJ whole genome shotgun (WGS) entry which is preliminary data.</text>
</comment>
<dbReference type="GO" id="GO:0003677">
    <property type="term" value="F:DNA binding"/>
    <property type="evidence" value="ECO:0007669"/>
    <property type="project" value="InterPro"/>
</dbReference>
<dbReference type="InterPro" id="IPR001387">
    <property type="entry name" value="Cro/C1-type_HTH"/>
</dbReference>
<accession>R7ZII3</accession>
<dbReference type="CDD" id="cd00093">
    <property type="entry name" value="HTH_XRE"/>
    <property type="match status" value="1"/>
</dbReference>
<dbReference type="RefSeq" id="WP_010857818.1">
    <property type="nucleotide sequence ID" value="NZ_KB933398.1"/>
</dbReference>
<dbReference type="AlphaFoldDB" id="R7ZII3"/>